<dbReference type="InterPro" id="IPR052348">
    <property type="entry name" value="Metallopeptidase_M50B"/>
</dbReference>
<comment type="cofactor">
    <cofactor evidence="1">
        <name>Zn(2+)</name>
        <dbReference type="ChEBI" id="CHEBI:29105"/>
    </cofactor>
</comment>
<evidence type="ECO:0000256" key="4">
    <source>
        <dbReference type="ARBA" id="ARBA00022475"/>
    </source>
</evidence>
<keyword evidence="12 13" id="KW-0472">Membrane</keyword>
<evidence type="ECO:0000256" key="6">
    <source>
        <dbReference type="ARBA" id="ARBA00022692"/>
    </source>
</evidence>
<feature type="domain" description="Peptidase M50" evidence="14">
    <location>
        <begin position="116"/>
        <end position="160"/>
    </location>
</feature>
<evidence type="ECO:0000256" key="13">
    <source>
        <dbReference type="SAM" id="Phobius"/>
    </source>
</evidence>
<proteinExistence type="inferred from homology"/>
<evidence type="ECO:0000256" key="8">
    <source>
        <dbReference type="ARBA" id="ARBA00022801"/>
    </source>
</evidence>
<keyword evidence="9" id="KW-0862">Zinc</keyword>
<dbReference type="Pfam" id="PF02163">
    <property type="entry name" value="Peptidase_M50"/>
    <property type="match status" value="1"/>
</dbReference>
<organism evidence="15">
    <name type="scientific">marine metagenome</name>
    <dbReference type="NCBI Taxonomy" id="408172"/>
    <lineage>
        <taxon>unclassified sequences</taxon>
        <taxon>metagenomes</taxon>
        <taxon>ecological metagenomes</taxon>
    </lineage>
</organism>
<feature type="transmembrane region" description="Helical" evidence="13">
    <location>
        <begin position="91"/>
        <end position="110"/>
    </location>
</feature>
<evidence type="ECO:0000256" key="11">
    <source>
        <dbReference type="ARBA" id="ARBA00023049"/>
    </source>
</evidence>
<keyword evidence="7" id="KW-0479">Metal-binding</keyword>
<evidence type="ECO:0000256" key="9">
    <source>
        <dbReference type="ARBA" id="ARBA00022833"/>
    </source>
</evidence>
<evidence type="ECO:0000256" key="10">
    <source>
        <dbReference type="ARBA" id="ARBA00022989"/>
    </source>
</evidence>
<evidence type="ECO:0000256" key="2">
    <source>
        <dbReference type="ARBA" id="ARBA00004651"/>
    </source>
</evidence>
<dbReference type="CDD" id="cd06158">
    <property type="entry name" value="S2P-M50_like_1"/>
    <property type="match status" value="1"/>
</dbReference>
<dbReference type="PANTHER" id="PTHR35864">
    <property type="entry name" value="ZINC METALLOPROTEASE MJ0611-RELATED"/>
    <property type="match status" value="1"/>
</dbReference>
<dbReference type="GO" id="GO:0008237">
    <property type="term" value="F:metallopeptidase activity"/>
    <property type="evidence" value="ECO:0007669"/>
    <property type="project" value="UniProtKB-KW"/>
</dbReference>
<dbReference type="PANTHER" id="PTHR35864:SF1">
    <property type="entry name" value="ZINC METALLOPROTEASE YWHC-RELATED"/>
    <property type="match status" value="1"/>
</dbReference>
<evidence type="ECO:0000256" key="5">
    <source>
        <dbReference type="ARBA" id="ARBA00022670"/>
    </source>
</evidence>
<evidence type="ECO:0000256" key="7">
    <source>
        <dbReference type="ARBA" id="ARBA00022723"/>
    </source>
</evidence>
<gene>
    <name evidence="15" type="ORF">METZ01_LOCUS252385</name>
</gene>
<comment type="similarity">
    <text evidence="3">Belongs to the peptidase M50B family.</text>
</comment>
<evidence type="ECO:0000259" key="14">
    <source>
        <dbReference type="Pfam" id="PF02163"/>
    </source>
</evidence>
<reference evidence="15" key="1">
    <citation type="submission" date="2018-05" db="EMBL/GenBank/DDBJ databases">
        <authorList>
            <person name="Lanie J.A."/>
            <person name="Ng W.-L."/>
            <person name="Kazmierczak K.M."/>
            <person name="Andrzejewski T.M."/>
            <person name="Davidsen T.M."/>
            <person name="Wayne K.J."/>
            <person name="Tettelin H."/>
            <person name="Glass J.I."/>
            <person name="Rusch D."/>
            <person name="Podicherti R."/>
            <person name="Tsui H.-C.T."/>
            <person name="Winkler M.E."/>
        </authorList>
    </citation>
    <scope>NUCLEOTIDE SEQUENCE</scope>
</reference>
<sequence>MGIYSLDPSVQAILIPVLVFALSFHEFAHGWMANRLGDPTAKHQGRLTLNPLAHLDLMGALVLYFAGFGWAKPVPVNGGNLVNPRTDMMKIAFAGPASNLLLAVIGGVLLRILIGSSLSHEAIVVTLFFFTQINIALAVFNMIPIPPLDGSQIFSGLIVRKNPDLVMKLQMYGPQILFGIILIGYFTGFSIIWMIMGPLVKMFMFLFSGITL</sequence>
<evidence type="ECO:0000256" key="3">
    <source>
        <dbReference type="ARBA" id="ARBA00007931"/>
    </source>
</evidence>
<name>A0A382ILI7_9ZZZZ</name>
<dbReference type="InterPro" id="IPR008915">
    <property type="entry name" value="Peptidase_M50"/>
</dbReference>
<evidence type="ECO:0000256" key="1">
    <source>
        <dbReference type="ARBA" id="ARBA00001947"/>
    </source>
</evidence>
<keyword evidence="6 13" id="KW-0812">Transmembrane</keyword>
<keyword evidence="5" id="KW-0645">Protease</keyword>
<keyword evidence="4" id="KW-1003">Cell membrane</keyword>
<comment type="subcellular location">
    <subcellularLocation>
        <location evidence="2">Cell membrane</location>
        <topology evidence="2">Multi-pass membrane protein</topology>
    </subcellularLocation>
</comment>
<keyword evidence="11" id="KW-0482">Metalloprotease</keyword>
<keyword evidence="10 13" id="KW-1133">Transmembrane helix</keyword>
<evidence type="ECO:0000313" key="15">
    <source>
        <dbReference type="EMBL" id="SVB99531.1"/>
    </source>
</evidence>
<feature type="transmembrane region" description="Helical" evidence="13">
    <location>
        <begin position="12"/>
        <end position="31"/>
    </location>
</feature>
<dbReference type="AlphaFoldDB" id="A0A382ILI7"/>
<feature type="transmembrane region" description="Helical" evidence="13">
    <location>
        <begin position="52"/>
        <end position="71"/>
    </location>
</feature>
<dbReference type="GO" id="GO:0006508">
    <property type="term" value="P:proteolysis"/>
    <property type="evidence" value="ECO:0007669"/>
    <property type="project" value="UniProtKB-KW"/>
</dbReference>
<dbReference type="InterPro" id="IPR044537">
    <property type="entry name" value="Rip2-like"/>
</dbReference>
<keyword evidence="8" id="KW-0378">Hydrolase</keyword>
<evidence type="ECO:0000256" key="12">
    <source>
        <dbReference type="ARBA" id="ARBA00023136"/>
    </source>
</evidence>
<dbReference type="GO" id="GO:0046872">
    <property type="term" value="F:metal ion binding"/>
    <property type="evidence" value="ECO:0007669"/>
    <property type="project" value="UniProtKB-KW"/>
</dbReference>
<feature type="transmembrane region" description="Helical" evidence="13">
    <location>
        <begin position="176"/>
        <end position="196"/>
    </location>
</feature>
<protein>
    <recommendedName>
        <fullName evidence="14">Peptidase M50 domain-containing protein</fullName>
    </recommendedName>
</protein>
<feature type="transmembrane region" description="Helical" evidence="13">
    <location>
        <begin position="122"/>
        <end position="143"/>
    </location>
</feature>
<dbReference type="EMBL" id="UINC01067656">
    <property type="protein sequence ID" value="SVB99531.1"/>
    <property type="molecule type" value="Genomic_DNA"/>
</dbReference>
<accession>A0A382ILI7</accession>
<dbReference type="GO" id="GO:0005886">
    <property type="term" value="C:plasma membrane"/>
    <property type="evidence" value="ECO:0007669"/>
    <property type="project" value="UniProtKB-SubCell"/>
</dbReference>